<dbReference type="EMBL" id="CM043789">
    <property type="protein sequence ID" value="KAI4826758.1"/>
    <property type="molecule type" value="Genomic_DNA"/>
</dbReference>
<evidence type="ECO:0000313" key="1">
    <source>
        <dbReference type="EMBL" id="KAI4826758.1"/>
    </source>
</evidence>
<protein>
    <submittedName>
        <fullName evidence="1">Uncharacterized protein</fullName>
    </submittedName>
</protein>
<evidence type="ECO:0000313" key="2">
    <source>
        <dbReference type="Proteomes" id="UP001057452"/>
    </source>
</evidence>
<sequence>MEPKSSSDTNLIPFITTFSHHLSSFNMSIKQHFRSMQSTVPSLTPFNTIMAYRRNKNLKDILVHTALNKTVTIPSNLDIYFTHLKFLAGTVPGQGAPIWRSFTLLSTNLVYAITCKHCKKIYVGETGATLKQRLYQHLYQIKKINNNKLLYVHFIRHTISNLLISGLESNPSWSLGQRRAAERRLIWRLSSKSPGGFNDA</sequence>
<keyword evidence="2" id="KW-1185">Reference proteome</keyword>
<dbReference type="Proteomes" id="UP001057452">
    <property type="component" value="Chromosome 5"/>
</dbReference>
<reference evidence="1" key="1">
    <citation type="submission" date="2022-05" db="EMBL/GenBank/DDBJ databases">
        <title>Chromosome-level genome of Chaenocephalus aceratus.</title>
        <authorList>
            <person name="Park H."/>
        </authorList>
    </citation>
    <scope>NUCLEOTIDE SEQUENCE</scope>
    <source>
        <strain evidence="1">KU_202001</strain>
    </source>
</reference>
<gene>
    <name evidence="1" type="ORF">KUCAC02_030191</name>
</gene>
<proteinExistence type="predicted"/>
<name>A0ACB9XJE1_CHAAC</name>
<comment type="caution">
    <text evidence="1">The sequence shown here is derived from an EMBL/GenBank/DDBJ whole genome shotgun (WGS) entry which is preliminary data.</text>
</comment>
<organism evidence="1 2">
    <name type="scientific">Chaenocephalus aceratus</name>
    <name type="common">Blackfin icefish</name>
    <name type="synonym">Chaenichthys aceratus</name>
    <dbReference type="NCBI Taxonomy" id="36190"/>
    <lineage>
        <taxon>Eukaryota</taxon>
        <taxon>Metazoa</taxon>
        <taxon>Chordata</taxon>
        <taxon>Craniata</taxon>
        <taxon>Vertebrata</taxon>
        <taxon>Euteleostomi</taxon>
        <taxon>Actinopterygii</taxon>
        <taxon>Neopterygii</taxon>
        <taxon>Teleostei</taxon>
        <taxon>Neoteleostei</taxon>
        <taxon>Acanthomorphata</taxon>
        <taxon>Eupercaria</taxon>
        <taxon>Perciformes</taxon>
        <taxon>Notothenioidei</taxon>
        <taxon>Channichthyidae</taxon>
        <taxon>Chaenocephalus</taxon>
    </lineage>
</organism>
<accession>A0ACB9XJE1</accession>